<name>A0A1E8EXQ2_9CLOT</name>
<feature type="domain" description="ATPase" evidence="1">
    <location>
        <begin position="31"/>
        <end position="287"/>
    </location>
</feature>
<organism evidence="2 3">
    <name type="scientific">Clostridium acetireducens DSM 10703</name>
    <dbReference type="NCBI Taxonomy" id="1121290"/>
    <lineage>
        <taxon>Bacteria</taxon>
        <taxon>Bacillati</taxon>
        <taxon>Bacillota</taxon>
        <taxon>Clostridia</taxon>
        <taxon>Eubacteriales</taxon>
        <taxon>Clostridiaceae</taxon>
        <taxon>Clostridium</taxon>
    </lineage>
</organism>
<dbReference type="Gene3D" id="3.40.50.300">
    <property type="entry name" value="P-loop containing nucleotide triphosphate hydrolases"/>
    <property type="match status" value="1"/>
</dbReference>
<comment type="caution">
    <text evidence="2">The sequence shown here is derived from an EMBL/GenBank/DDBJ whole genome shotgun (WGS) entry which is preliminary data.</text>
</comment>
<dbReference type="SUPFAM" id="SSF52540">
    <property type="entry name" value="P-loop containing nucleoside triphosphate hydrolases"/>
    <property type="match status" value="1"/>
</dbReference>
<dbReference type="AlphaFoldDB" id="A0A1E8EXQ2"/>
<dbReference type="InterPro" id="IPR011579">
    <property type="entry name" value="ATPase_dom"/>
</dbReference>
<accession>A0A1E8EXQ2</accession>
<sequence>MEENIIREILSNNPSNNMRSYIWDKDNLKKIINILLSVKNEETKCAYIYGDRHVGKTTFGNIIKYINNNNKVTGFLKENIDKEIESIYFDFYISNEVRTNSKKIENIIKSINKDLQEVAVGKYKSKIYEIIDTVNITAKSSNCMEIGVSVKFRFREDYAINIIKVLDDAYKKDKDGLIIIIDNFSSICDIENSGRFIKEFLEYIIGKNYQNLLLVLIGNITSLNVIKNEVTQICKDTIIHIKPLNLDQVKNYFKKYLNNCNKKTNCFEDICLKLYQYTSGYPLYLKKYLREIHQLRNMEIKKDNFLKATDIYVKEVEQEIEYIICRLERKEVIILKAIILEFNGNVENINLLNKKIKFYYSSKREVEKYLQKLNNKGLIHLSFWSTKILNELIYKTLDRRLREDEF</sequence>
<evidence type="ECO:0000313" key="2">
    <source>
        <dbReference type="EMBL" id="OFI05286.1"/>
    </source>
</evidence>
<evidence type="ECO:0000259" key="1">
    <source>
        <dbReference type="Pfam" id="PF01637"/>
    </source>
</evidence>
<dbReference type="Proteomes" id="UP000175744">
    <property type="component" value="Unassembled WGS sequence"/>
</dbReference>
<keyword evidence="3" id="KW-1185">Reference proteome</keyword>
<dbReference type="Pfam" id="PF01637">
    <property type="entry name" value="ATPase_2"/>
    <property type="match status" value="1"/>
</dbReference>
<dbReference type="RefSeq" id="WP_070110823.1">
    <property type="nucleotide sequence ID" value="NZ_LZFO01000031.1"/>
</dbReference>
<dbReference type="EMBL" id="LZFO01000031">
    <property type="protein sequence ID" value="OFI05286.1"/>
    <property type="molecule type" value="Genomic_DNA"/>
</dbReference>
<dbReference type="InterPro" id="IPR027417">
    <property type="entry name" value="P-loop_NTPase"/>
</dbReference>
<reference evidence="2 3" key="1">
    <citation type="submission" date="2016-06" db="EMBL/GenBank/DDBJ databases">
        <title>Genome sequence of Clostridium acetireducens DSM 10703.</title>
        <authorList>
            <person name="Poehlein A."/>
            <person name="Fluechter S."/>
            <person name="Duerre P."/>
            <person name="Daniel R."/>
        </authorList>
    </citation>
    <scope>NUCLEOTIDE SEQUENCE [LARGE SCALE GENOMIC DNA]</scope>
    <source>
        <strain evidence="2 3">DSM 10703</strain>
    </source>
</reference>
<gene>
    <name evidence="2" type="ORF">CLOACE_18540</name>
</gene>
<evidence type="ECO:0000313" key="3">
    <source>
        <dbReference type="Proteomes" id="UP000175744"/>
    </source>
</evidence>
<proteinExistence type="predicted"/>
<protein>
    <recommendedName>
        <fullName evidence="1">ATPase domain-containing protein</fullName>
    </recommendedName>
</protein>
<dbReference type="GO" id="GO:0005524">
    <property type="term" value="F:ATP binding"/>
    <property type="evidence" value="ECO:0007669"/>
    <property type="project" value="InterPro"/>
</dbReference>